<sequence>MNPTSPSATPPAGFTVQAFGWLALIMLTVGIIAISIGIYADDPSNGYAYALNGATLPAAFVIYPTAWRVGASIAVLAGFITYLIMRRRIQRGDPFLSPRARSAIMLLVATGTLYGLVSTMNFDTVEETAKPIVTSMAR</sequence>
<comment type="caution">
    <text evidence="2">The sequence shown here is derived from an EMBL/GenBank/DDBJ whole genome shotgun (WGS) entry which is preliminary data.</text>
</comment>
<evidence type="ECO:0000313" key="3">
    <source>
        <dbReference type="Proteomes" id="UP000542125"/>
    </source>
</evidence>
<reference evidence="2 3" key="1">
    <citation type="submission" date="2020-07" db="EMBL/GenBank/DDBJ databases">
        <title>Genomic Encyclopedia of Type Strains, Phase IV (KMG-V): Genome sequencing to study the core and pangenomes of soil and plant-associated prokaryotes.</title>
        <authorList>
            <person name="Whitman W."/>
        </authorList>
    </citation>
    <scope>NUCLEOTIDE SEQUENCE [LARGE SCALE GENOMIC DNA]</scope>
    <source>
        <strain evidence="2 3">SAS40</strain>
    </source>
</reference>
<dbReference type="AlphaFoldDB" id="A0A7Y9IZ58"/>
<accession>A0A7Y9IZ58</accession>
<evidence type="ECO:0000313" key="2">
    <source>
        <dbReference type="EMBL" id="NYE85480.1"/>
    </source>
</evidence>
<dbReference type="Proteomes" id="UP000542125">
    <property type="component" value="Unassembled WGS sequence"/>
</dbReference>
<keyword evidence="1" id="KW-1133">Transmembrane helix</keyword>
<gene>
    <name evidence="2" type="ORF">FHW18_004787</name>
</gene>
<protein>
    <submittedName>
        <fullName evidence="2">Putative membrane protein YiaA</fullName>
    </submittedName>
</protein>
<keyword evidence="3" id="KW-1185">Reference proteome</keyword>
<dbReference type="RefSeq" id="WP_179589442.1">
    <property type="nucleotide sequence ID" value="NZ_JACBYR010000002.1"/>
</dbReference>
<proteinExistence type="predicted"/>
<name>A0A7Y9IZ58_9BURK</name>
<feature type="transmembrane region" description="Helical" evidence="1">
    <location>
        <begin position="104"/>
        <end position="122"/>
    </location>
</feature>
<keyword evidence="1" id="KW-0812">Transmembrane</keyword>
<feature type="transmembrane region" description="Helical" evidence="1">
    <location>
        <begin position="60"/>
        <end position="84"/>
    </location>
</feature>
<evidence type="ECO:0000256" key="1">
    <source>
        <dbReference type="SAM" id="Phobius"/>
    </source>
</evidence>
<organism evidence="2 3">
    <name type="scientific">Pigmentiphaga litoralis</name>
    <dbReference type="NCBI Taxonomy" id="516702"/>
    <lineage>
        <taxon>Bacteria</taxon>
        <taxon>Pseudomonadati</taxon>
        <taxon>Pseudomonadota</taxon>
        <taxon>Betaproteobacteria</taxon>
        <taxon>Burkholderiales</taxon>
        <taxon>Alcaligenaceae</taxon>
        <taxon>Pigmentiphaga</taxon>
    </lineage>
</organism>
<feature type="transmembrane region" description="Helical" evidence="1">
    <location>
        <begin position="21"/>
        <end position="40"/>
    </location>
</feature>
<dbReference type="EMBL" id="JACBYR010000002">
    <property type="protein sequence ID" value="NYE85480.1"/>
    <property type="molecule type" value="Genomic_DNA"/>
</dbReference>
<keyword evidence="1" id="KW-0472">Membrane</keyword>